<organism evidence="10 11">
    <name type="scientific">Marasmius crinis-equi</name>
    <dbReference type="NCBI Taxonomy" id="585013"/>
    <lineage>
        <taxon>Eukaryota</taxon>
        <taxon>Fungi</taxon>
        <taxon>Dikarya</taxon>
        <taxon>Basidiomycota</taxon>
        <taxon>Agaricomycotina</taxon>
        <taxon>Agaricomycetes</taxon>
        <taxon>Agaricomycetidae</taxon>
        <taxon>Agaricales</taxon>
        <taxon>Marasmiineae</taxon>
        <taxon>Marasmiaceae</taxon>
        <taxon>Marasmius</taxon>
    </lineage>
</organism>
<dbReference type="InterPro" id="IPR036412">
    <property type="entry name" value="HAD-like_sf"/>
</dbReference>
<dbReference type="InterPro" id="IPR023214">
    <property type="entry name" value="HAD_sf"/>
</dbReference>
<dbReference type="Pfam" id="PF00702">
    <property type="entry name" value="Hydrolase"/>
    <property type="match status" value="1"/>
</dbReference>
<dbReference type="InterPro" id="IPR023298">
    <property type="entry name" value="ATPase_P-typ_TM_dom_sf"/>
</dbReference>
<feature type="transmembrane region" description="Helical" evidence="8">
    <location>
        <begin position="718"/>
        <end position="746"/>
    </location>
</feature>
<dbReference type="InterPro" id="IPR008250">
    <property type="entry name" value="ATPase_P-typ_transduc_dom_A_sf"/>
</dbReference>
<keyword evidence="8" id="KW-0813">Transport</keyword>
<dbReference type="Gene3D" id="3.40.1110.10">
    <property type="entry name" value="Calcium-transporting ATPase, cytoplasmic domain N"/>
    <property type="match status" value="1"/>
</dbReference>
<feature type="transmembrane region" description="Helical" evidence="8">
    <location>
        <begin position="766"/>
        <end position="783"/>
    </location>
</feature>
<evidence type="ECO:0000256" key="7">
    <source>
        <dbReference type="ARBA" id="ARBA00023136"/>
    </source>
</evidence>
<dbReference type="SUPFAM" id="SSF81665">
    <property type="entry name" value="Calcium ATPase, transmembrane domain M"/>
    <property type="match status" value="1"/>
</dbReference>
<dbReference type="Gene3D" id="1.20.1110.10">
    <property type="entry name" value="Calcium-transporting ATPase, transmembrane domain"/>
    <property type="match status" value="1"/>
</dbReference>
<dbReference type="Pfam" id="PF00690">
    <property type="entry name" value="Cation_ATPase_N"/>
    <property type="match status" value="1"/>
</dbReference>
<dbReference type="Gene3D" id="2.70.150.10">
    <property type="entry name" value="Calcium-transporting ATPase, cytoplasmic transduction domain A"/>
    <property type="match status" value="1"/>
</dbReference>
<comment type="caution">
    <text evidence="8">Lacks conserved residue(s) required for the propagation of feature annotation.</text>
</comment>
<evidence type="ECO:0000256" key="5">
    <source>
        <dbReference type="ARBA" id="ARBA00022840"/>
    </source>
</evidence>
<evidence type="ECO:0000259" key="9">
    <source>
        <dbReference type="SMART" id="SM00831"/>
    </source>
</evidence>
<evidence type="ECO:0000256" key="1">
    <source>
        <dbReference type="ARBA" id="ARBA00003417"/>
    </source>
</evidence>
<protein>
    <recommendedName>
        <fullName evidence="8">Plasma membrane ATPase</fullName>
        <ecNumber evidence="8">7.1.2.1</ecNumber>
    </recommendedName>
</protein>
<dbReference type="SUPFAM" id="SSF81653">
    <property type="entry name" value="Calcium ATPase, transduction domain A"/>
    <property type="match status" value="1"/>
</dbReference>
<dbReference type="Gene3D" id="3.40.50.1000">
    <property type="entry name" value="HAD superfamily/HAD-like"/>
    <property type="match status" value="1"/>
</dbReference>
<keyword evidence="11" id="KW-1185">Reference proteome</keyword>
<dbReference type="PANTHER" id="PTHR42861">
    <property type="entry name" value="CALCIUM-TRANSPORTING ATPASE"/>
    <property type="match status" value="1"/>
</dbReference>
<feature type="transmembrane region" description="Helical" evidence="8">
    <location>
        <begin position="66"/>
        <end position="87"/>
    </location>
</feature>
<feature type="transmembrane region" description="Helical" evidence="8">
    <location>
        <begin position="795"/>
        <end position="816"/>
    </location>
</feature>
<dbReference type="InterPro" id="IPR004014">
    <property type="entry name" value="ATPase_P-typ_cation-transptr_N"/>
</dbReference>
<feature type="transmembrane region" description="Helical" evidence="8">
    <location>
        <begin position="93"/>
        <end position="112"/>
    </location>
</feature>
<dbReference type="InterPro" id="IPR023299">
    <property type="entry name" value="ATPase_P-typ_cyto_dom_N"/>
</dbReference>
<dbReference type="SUPFAM" id="SSF56784">
    <property type="entry name" value="HAD-like"/>
    <property type="match status" value="1"/>
</dbReference>
<keyword evidence="3 8" id="KW-0812">Transmembrane</keyword>
<comment type="subcellular location">
    <subcellularLocation>
        <location evidence="8">Cell membrane</location>
        <topology evidence="8">Multi-pass membrane protein</topology>
    </subcellularLocation>
    <subcellularLocation>
        <location evidence="2">Membrane</location>
        <topology evidence="2">Multi-pass membrane protein</topology>
    </subcellularLocation>
</comment>
<keyword evidence="5 8" id="KW-0067">ATP-binding</keyword>
<keyword evidence="8" id="KW-0375">Hydrogen ion transport</keyword>
<dbReference type="Pfam" id="PF00122">
    <property type="entry name" value="E1-E2_ATPase"/>
    <property type="match status" value="1"/>
</dbReference>
<keyword evidence="4 8" id="KW-0547">Nucleotide-binding</keyword>
<comment type="similarity">
    <text evidence="8">Belongs to the cation transport ATPase (P-type) (TC 3.A.3) family. Type IIIA subfamily.</text>
</comment>
<proteinExistence type="inferred from homology"/>
<dbReference type="Proteomes" id="UP001465976">
    <property type="component" value="Unassembled WGS sequence"/>
</dbReference>
<evidence type="ECO:0000256" key="2">
    <source>
        <dbReference type="ARBA" id="ARBA00004141"/>
    </source>
</evidence>
<accession>A0ABR3FQR8</accession>
<dbReference type="InterPro" id="IPR006534">
    <property type="entry name" value="P-type_ATPase_IIIA"/>
</dbReference>
<feature type="transmembrane region" description="Helical" evidence="8">
    <location>
        <begin position="250"/>
        <end position="272"/>
    </location>
</feature>
<evidence type="ECO:0000313" key="11">
    <source>
        <dbReference type="Proteomes" id="UP001465976"/>
    </source>
</evidence>
<dbReference type="NCBIfam" id="TIGR01647">
    <property type="entry name" value="ATPase-IIIA_H"/>
    <property type="match status" value="1"/>
</dbReference>
<dbReference type="InterPro" id="IPR059000">
    <property type="entry name" value="ATPase_P-type_domA"/>
</dbReference>
<dbReference type="PRINTS" id="PR00120">
    <property type="entry name" value="HATPASE"/>
</dbReference>
<evidence type="ECO:0000313" key="10">
    <source>
        <dbReference type="EMBL" id="KAL0577784.1"/>
    </source>
</evidence>
<reference evidence="10 11" key="1">
    <citation type="submission" date="2024-02" db="EMBL/GenBank/DDBJ databases">
        <title>A draft genome for the cacao thread blight pathogen Marasmius crinis-equi.</title>
        <authorList>
            <person name="Cohen S.P."/>
            <person name="Baruah I.K."/>
            <person name="Amoako-Attah I."/>
            <person name="Bukari Y."/>
            <person name="Meinhardt L.W."/>
            <person name="Bailey B.A."/>
        </authorList>
    </citation>
    <scope>NUCLEOTIDE SEQUENCE [LARGE SCALE GENOMIC DNA]</scope>
    <source>
        <strain evidence="10 11">GH-76</strain>
    </source>
</reference>
<evidence type="ECO:0000256" key="8">
    <source>
        <dbReference type="RuleBase" id="RU362083"/>
    </source>
</evidence>
<keyword evidence="6 8" id="KW-1133">Transmembrane helix</keyword>
<dbReference type="InterPro" id="IPR001757">
    <property type="entry name" value="P_typ_ATPase"/>
</dbReference>
<keyword evidence="8" id="KW-1278">Translocase</keyword>
<comment type="function">
    <text evidence="1">The plasma membrane ATPase of plants and fungi is a hydrogen ion pump. The proton gradient it generates drives the active transport of nutrients by H(+)-symport. The resulting external acidification and/or internal alkinization may mediate growth responses.</text>
</comment>
<comment type="catalytic activity">
    <reaction evidence="8">
        <text>ATP + H2O + H(+)(in) = ADP + phosphate + 2 H(+)(out)</text>
        <dbReference type="Rhea" id="RHEA:20852"/>
        <dbReference type="ChEBI" id="CHEBI:15377"/>
        <dbReference type="ChEBI" id="CHEBI:15378"/>
        <dbReference type="ChEBI" id="CHEBI:30616"/>
        <dbReference type="ChEBI" id="CHEBI:43474"/>
        <dbReference type="ChEBI" id="CHEBI:456216"/>
        <dbReference type="EC" id="7.1.2.1"/>
    </reaction>
</comment>
<dbReference type="NCBIfam" id="TIGR01494">
    <property type="entry name" value="ATPase_P-type"/>
    <property type="match status" value="1"/>
</dbReference>
<keyword evidence="8" id="KW-0460">Magnesium</keyword>
<keyword evidence="8" id="KW-0406">Ion transport</keyword>
<name>A0ABR3FQR8_9AGAR</name>
<sequence length="904" mass="98389">MSSIQLEVEDLYGSEEESLSSMDMIDVFETLRTDTNGLSQKEAARRLELFGPNERQSKTKKPFLQFLARLFNPLSWPLVTAAILAIVSNRSNWPVFLTTTLLLIVYTAIGFFHQVVAERDIHAVMTSHAPPLRTKVKREGQWSEIYSAAIVPGDVVFFTVDECVPADCRLTDTETTRVLIDDSFLTSQTSPQRVKEGGLCHAGSICLVGEAEAVVISTGHSTFLGRATTLLGEGSDHEGSGELQRILAQIATFCLLLVGVVTVLDAILLGVVFDSDYHRILDNIVVIFIAGTPLALPTLLSIALVLGAQQLAKHHAIPRDLNTILELAGVTSLLSEKAGPITTNQLVVDKDAIHIYGSLGPEEVLLLAAYACETTEGRIGKIDQAILSSVGGPTKARNGIEVLDFRLFNPVDGRVQITYRDKTTGSVRRVTKGMTGIIIERCDNRTEELDDKVEADVEWFAQRALRVVAVAYEELEGEDPDMEREGNGFEFVGVLPLLEPPREDAKGAIADARDLGVEVRMLTHDCLATAKEIGRRVGLGDRMLPAKFLKEGEAPPDFPSVDEMVLDLDGWAGMFPEHKTEVVKRLQALGQRCAFVGAGGQCSGNITAIFQANVGIAGADALWATRDAADLVVTKTGLVPVVEAIRRSCVVLERIQSIAVQSCSFAVQMVIGFAVLSLVYELNFPAIMVLVLSLVNDGVQLATLALEGARGLSYPDRWSFGGTVVCAVANGVYLATSTITLVVVIMETTFFQDHFNLSLGNQQLNMVVYLQIAVAFQTLAFFTPSRGFWTSVAIIAVYGYGESGLASGVGWIGVILMWNAMWLFPAALLKPTLDALVVKYIISKDDGRRVRCSVTAWHESLYSGFARFFGRGLGWRGPVHISSDGMERFGTRQTQEAGRKLVSK</sequence>
<keyword evidence="7 8" id="KW-0472">Membrane</keyword>
<feature type="transmembrane region" description="Helical" evidence="8">
    <location>
        <begin position="284"/>
        <end position="306"/>
    </location>
</feature>
<comment type="caution">
    <text evidence="10">The sequence shown here is derived from an EMBL/GenBank/DDBJ whole genome shotgun (WGS) entry which is preliminary data.</text>
</comment>
<dbReference type="PRINTS" id="PR00119">
    <property type="entry name" value="CATATPASE"/>
</dbReference>
<dbReference type="EC" id="7.1.2.1" evidence="8"/>
<gene>
    <name evidence="10" type="ORF">V5O48_004213</name>
</gene>
<dbReference type="SMART" id="SM00831">
    <property type="entry name" value="Cation_ATPase_N"/>
    <property type="match status" value="1"/>
</dbReference>
<evidence type="ECO:0000256" key="3">
    <source>
        <dbReference type="ARBA" id="ARBA00022692"/>
    </source>
</evidence>
<evidence type="ECO:0000256" key="6">
    <source>
        <dbReference type="ARBA" id="ARBA00022989"/>
    </source>
</evidence>
<feature type="domain" description="Cation-transporting P-type ATPase N-terminal" evidence="9">
    <location>
        <begin position="18"/>
        <end position="90"/>
    </location>
</feature>
<dbReference type="EMBL" id="JBAHYK010000138">
    <property type="protein sequence ID" value="KAL0577784.1"/>
    <property type="molecule type" value="Genomic_DNA"/>
</dbReference>
<evidence type="ECO:0000256" key="4">
    <source>
        <dbReference type="ARBA" id="ARBA00022741"/>
    </source>
</evidence>
<dbReference type="SUPFAM" id="SSF81660">
    <property type="entry name" value="Metal cation-transporting ATPase, ATP-binding domain N"/>
    <property type="match status" value="1"/>
</dbReference>